<protein>
    <submittedName>
        <fullName evidence="3">Secreted protein</fullName>
    </submittedName>
</protein>
<proteinExistence type="predicted"/>
<dbReference type="WBParaSite" id="PgR023_g123_t02">
    <property type="protein sequence ID" value="PgR023_g123_t02"/>
    <property type="gene ID" value="PgR023_g123"/>
</dbReference>
<keyword evidence="2" id="KW-1185">Reference proteome</keyword>
<accession>A0A915B4L4</accession>
<evidence type="ECO:0000256" key="1">
    <source>
        <dbReference type="SAM" id="SignalP"/>
    </source>
</evidence>
<dbReference type="AlphaFoldDB" id="A0A915B4L4"/>
<keyword evidence="1" id="KW-0732">Signal</keyword>
<organism evidence="2 3">
    <name type="scientific">Parascaris univalens</name>
    <name type="common">Nematode worm</name>
    <dbReference type="NCBI Taxonomy" id="6257"/>
    <lineage>
        <taxon>Eukaryota</taxon>
        <taxon>Metazoa</taxon>
        <taxon>Ecdysozoa</taxon>
        <taxon>Nematoda</taxon>
        <taxon>Chromadorea</taxon>
        <taxon>Rhabditida</taxon>
        <taxon>Spirurina</taxon>
        <taxon>Ascaridomorpha</taxon>
        <taxon>Ascaridoidea</taxon>
        <taxon>Ascarididae</taxon>
        <taxon>Parascaris</taxon>
    </lineage>
</organism>
<sequence>MTMFFLRLLLSVYSLLPPLKRTNYKCQPYRVLRPPPLDEIIEIFGQGTADHTYILHRLAPNVFYVVTCQTRRPAVMNYGKRVLRDVTLVLRFYSLFHLIYLIEYRLRNRYFHQEPKRNT</sequence>
<feature type="signal peptide" evidence="1">
    <location>
        <begin position="1"/>
        <end position="21"/>
    </location>
</feature>
<feature type="chain" id="PRO_5038031133" evidence="1">
    <location>
        <begin position="22"/>
        <end position="119"/>
    </location>
</feature>
<name>A0A915B4L4_PARUN</name>
<evidence type="ECO:0000313" key="3">
    <source>
        <dbReference type="WBParaSite" id="PgR023_g123_t02"/>
    </source>
</evidence>
<evidence type="ECO:0000313" key="2">
    <source>
        <dbReference type="Proteomes" id="UP000887569"/>
    </source>
</evidence>
<dbReference type="Proteomes" id="UP000887569">
    <property type="component" value="Unplaced"/>
</dbReference>
<reference evidence="3" key="1">
    <citation type="submission" date="2022-11" db="UniProtKB">
        <authorList>
            <consortium name="WormBaseParasite"/>
        </authorList>
    </citation>
    <scope>IDENTIFICATION</scope>
</reference>